<keyword evidence="1 6" id="KW-0645">Protease</keyword>
<dbReference type="FunFam" id="2.40.10.10:FF:000120">
    <property type="entry name" value="Putative serine protease"/>
    <property type="match status" value="1"/>
</dbReference>
<dbReference type="EMBL" id="AFYH01178170">
    <property type="status" value="NOT_ANNOTATED_CDS"/>
    <property type="molecule type" value="Genomic_DNA"/>
</dbReference>
<dbReference type="PANTHER" id="PTHR24271:SF52">
    <property type="entry name" value="GRANZYME K"/>
    <property type="match status" value="1"/>
</dbReference>
<evidence type="ECO:0000313" key="9">
    <source>
        <dbReference type="Proteomes" id="UP000008672"/>
    </source>
</evidence>
<accession>H2ZYH5</accession>
<dbReference type="HOGENOM" id="CLU_006842_1_0_1"/>
<dbReference type="PROSITE" id="PS50240">
    <property type="entry name" value="TRYPSIN_DOM"/>
    <property type="match status" value="1"/>
</dbReference>
<dbReference type="Proteomes" id="UP000008672">
    <property type="component" value="Unassembled WGS sequence"/>
</dbReference>
<dbReference type="STRING" id="7897.ENSLACP00000002446"/>
<evidence type="ECO:0000256" key="1">
    <source>
        <dbReference type="ARBA" id="ARBA00022670"/>
    </source>
</evidence>
<dbReference type="EMBL" id="AFYH01178172">
    <property type="status" value="NOT_ANNOTATED_CDS"/>
    <property type="molecule type" value="Genomic_DNA"/>
</dbReference>
<evidence type="ECO:0000313" key="8">
    <source>
        <dbReference type="Ensembl" id="ENSLACP00000002446.1"/>
    </source>
</evidence>
<keyword evidence="3 6" id="KW-0378">Hydrolase</keyword>
<keyword evidence="5" id="KW-1015">Disulfide bond</keyword>
<dbReference type="EMBL" id="AFYH01178171">
    <property type="status" value="NOT_ANNOTATED_CDS"/>
    <property type="molecule type" value="Genomic_DNA"/>
</dbReference>
<evidence type="ECO:0000256" key="6">
    <source>
        <dbReference type="RuleBase" id="RU363034"/>
    </source>
</evidence>
<dbReference type="PANTHER" id="PTHR24271">
    <property type="entry name" value="KALLIKREIN-RELATED"/>
    <property type="match status" value="1"/>
</dbReference>
<dbReference type="AlphaFoldDB" id="H2ZYH5"/>
<evidence type="ECO:0000259" key="7">
    <source>
        <dbReference type="PROSITE" id="PS50240"/>
    </source>
</evidence>
<dbReference type="InterPro" id="IPR009003">
    <property type="entry name" value="Peptidase_S1_PA"/>
</dbReference>
<dbReference type="InterPro" id="IPR018114">
    <property type="entry name" value="TRYPSIN_HIS"/>
</dbReference>
<keyword evidence="9" id="KW-1185">Reference proteome</keyword>
<proteinExistence type="predicted"/>
<organism evidence="8 9">
    <name type="scientific">Latimeria chalumnae</name>
    <name type="common">Coelacanth</name>
    <dbReference type="NCBI Taxonomy" id="7897"/>
    <lineage>
        <taxon>Eukaryota</taxon>
        <taxon>Metazoa</taxon>
        <taxon>Chordata</taxon>
        <taxon>Craniata</taxon>
        <taxon>Vertebrata</taxon>
        <taxon>Euteleostomi</taxon>
        <taxon>Coelacanthiformes</taxon>
        <taxon>Coelacanthidae</taxon>
        <taxon>Latimeria</taxon>
    </lineage>
</organism>
<dbReference type="CDD" id="cd00190">
    <property type="entry name" value="Tryp_SPc"/>
    <property type="match status" value="1"/>
</dbReference>
<dbReference type="GO" id="GO:0006508">
    <property type="term" value="P:proteolysis"/>
    <property type="evidence" value="ECO:0007669"/>
    <property type="project" value="UniProtKB-KW"/>
</dbReference>
<dbReference type="PROSITE" id="PS00134">
    <property type="entry name" value="TRYPSIN_HIS"/>
    <property type="match status" value="1"/>
</dbReference>
<evidence type="ECO:0000256" key="2">
    <source>
        <dbReference type="ARBA" id="ARBA00022729"/>
    </source>
</evidence>
<feature type="domain" description="Peptidase S1" evidence="7">
    <location>
        <begin position="28"/>
        <end position="260"/>
    </location>
</feature>
<reference evidence="8" key="2">
    <citation type="submission" date="2025-08" db="UniProtKB">
        <authorList>
            <consortium name="Ensembl"/>
        </authorList>
    </citation>
    <scope>IDENTIFICATION</scope>
</reference>
<dbReference type="eggNOG" id="KOG3627">
    <property type="taxonomic scope" value="Eukaryota"/>
</dbReference>
<dbReference type="OMA" id="KYQAWIK"/>
<evidence type="ECO:0000256" key="4">
    <source>
        <dbReference type="ARBA" id="ARBA00022825"/>
    </source>
</evidence>
<keyword evidence="4 6" id="KW-0720">Serine protease</keyword>
<dbReference type="Gene3D" id="2.40.10.10">
    <property type="entry name" value="Trypsin-like serine proteases"/>
    <property type="match status" value="2"/>
</dbReference>
<reference evidence="8" key="3">
    <citation type="submission" date="2025-09" db="UniProtKB">
        <authorList>
            <consortium name="Ensembl"/>
        </authorList>
    </citation>
    <scope>IDENTIFICATION</scope>
</reference>
<dbReference type="GeneTree" id="ENSGT00940000161886"/>
<dbReference type="InParanoid" id="H2ZYH5"/>
<dbReference type="FunCoup" id="H2ZYH5">
    <property type="interactions" value="39"/>
</dbReference>
<dbReference type="InterPro" id="IPR001254">
    <property type="entry name" value="Trypsin_dom"/>
</dbReference>
<protein>
    <submittedName>
        <fullName evidence="8">Granzyme K</fullName>
    </submittedName>
</protein>
<reference evidence="9" key="1">
    <citation type="submission" date="2011-08" db="EMBL/GenBank/DDBJ databases">
        <title>The draft genome of Latimeria chalumnae.</title>
        <authorList>
            <person name="Di Palma F."/>
            <person name="Alfoldi J."/>
            <person name="Johnson J."/>
            <person name="Berlin A."/>
            <person name="Gnerre S."/>
            <person name="Jaffe D."/>
            <person name="MacCallum I."/>
            <person name="Young S."/>
            <person name="Walker B.J."/>
            <person name="Lander E."/>
            <person name="Lindblad-Toh K."/>
        </authorList>
    </citation>
    <scope>NUCLEOTIDE SEQUENCE [LARGE SCALE GENOMIC DNA]</scope>
    <source>
        <strain evidence="9">Wild caught</strain>
    </source>
</reference>
<evidence type="ECO:0000256" key="5">
    <source>
        <dbReference type="ARBA" id="ARBA00023157"/>
    </source>
</evidence>
<dbReference type="SUPFAM" id="SSF50494">
    <property type="entry name" value="Trypsin-like serine proteases"/>
    <property type="match status" value="1"/>
</dbReference>
<dbReference type="InterPro" id="IPR033116">
    <property type="entry name" value="TRYPSIN_SER"/>
</dbReference>
<sequence>MRNRIVIDNLAHVAFGGFLRSKDISVEIVGGKEVKPHSKPFMVSIQANNRHVCGGVLIKEKFVLTAAHCWGSLQDKQVNVVLGAHSLSKKEKSKQVFSVIKHIEHPTFKTQPQLNDIMVLQLNQKAKTNKYVAVKKLPRTNADVKPGTKCTVLGWGVTEDNSTKPSDTLREVTVAVIDRRVCNSPEYYNRNPVVTKHMLCAGDKNGGKDACDGDSGGPLICKGTFNGIVSGGQGCGIPNKPGIYTRLDDKYIPWIKNIIKSKA</sequence>
<dbReference type="InterPro" id="IPR001314">
    <property type="entry name" value="Peptidase_S1A"/>
</dbReference>
<dbReference type="EMBL" id="AFYH01178173">
    <property type="status" value="NOT_ANNOTATED_CDS"/>
    <property type="molecule type" value="Genomic_DNA"/>
</dbReference>
<name>H2ZYH5_LATCH</name>
<dbReference type="Pfam" id="PF00089">
    <property type="entry name" value="Trypsin"/>
    <property type="match status" value="1"/>
</dbReference>
<dbReference type="SMART" id="SM00020">
    <property type="entry name" value="Tryp_SPc"/>
    <property type="match status" value="1"/>
</dbReference>
<keyword evidence="2" id="KW-0732">Signal</keyword>
<dbReference type="InterPro" id="IPR043504">
    <property type="entry name" value="Peptidase_S1_PA_chymotrypsin"/>
</dbReference>
<dbReference type="PROSITE" id="PS00135">
    <property type="entry name" value="TRYPSIN_SER"/>
    <property type="match status" value="1"/>
</dbReference>
<dbReference type="GO" id="GO:0004252">
    <property type="term" value="F:serine-type endopeptidase activity"/>
    <property type="evidence" value="ECO:0007669"/>
    <property type="project" value="InterPro"/>
</dbReference>
<dbReference type="PRINTS" id="PR00722">
    <property type="entry name" value="CHYMOTRYPSIN"/>
</dbReference>
<dbReference type="Ensembl" id="ENSLACT00000002466.1">
    <property type="protein sequence ID" value="ENSLACP00000002446.1"/>
    <property type="gene ID" value="ENSLACG00000002184.1"/>
</dbReference>
<evidence type="ECO:0000256" key="3">
    <source>
        <dbReference type="ARBA" id="ARBA00022801"/>
    </source>
</evidence>